<evidence type="ECO:0000313" key="3">
    <source>
        <dbReference type="Proteomes" id="UP001465755"/>
    </source>
</evidence>
<dbReference type="EMBL" id="JALJOQ010000276">
    <property type="protein sequence ID" value="KAK9786291.1"/>
    <property type="molecule type" value="Genomic_DNA"/>
</dbReference>
<feature type="region of interest" description="Disordered" evidence="1">
    <location>
        <begin position="1"/>
        <end position="40"/>
    </location>
</feature>
<dbReference type="Proteomes" id="UP001465755">
    <property type="component" value="Unassembled WGS sequence"/>
</dbReference>
<proteinExistence type="predicted"/>
<keyword evidence="3" id="KW-1185">Reference proteome</keyword>
<dbReference type="AlphaFoldDB" id="A0AAW1NLM6"/>
<protein>
    <submittedName>
        <fullName evidence="2">Uncharacterized protein</fullName>
    </submittedName>
</protein>
<name>A0AAW1NLM6_9CHLO</name>
<accession>A0AAW1NLM6</accession>
<comment type="caution">
    <text evidence="2">The sequence shown here is derived from an EMBL/GenBank/DDBJ whole genome shotgun (WGS) entry which is preliminary data.</text>
</comment>
<evidence type="ECO:0000313" key="2">
    <source>
        <dbReference type="EMBL" id="KAK9786291.1"/>
    </source>
</evidence>
<organism evidence="2 3">
    <name type="scientific">Symbiochloris irregularis</name>
    <dbReference type="NCBI Taxonomy" id="706552"/>
    <lineage>
        <taxon>Eukaryota</taxon>
        <taxon>Viridiplantae</taxon>
        <taxon>Chlorophyta</taxon>
        <taxon>core chlorophytes</taxon>
        <taxon>Trebouxiophyceae</taxon>
        <taxon>Trebouxiales</taxon>
        <taxon>Trebouxiaceae</taxon>
        <taxon>Symbiochloris</taxon>
    </lineage>
</organism>
<sequence length="109" mass="11904">MAASAAFRQRQRTDRHPDHSAPAQHRALVPQTPPRNAEFPSDVRASIDEATAAANALHTQSNGKHRSPKWPGKSDLYIFRTDGMSCARETVEASGCLSFGHPSSQQLLL</sequence>
<evidence type="ECO:0000256" key="1">
    <source>
        <dbReference type="SAM" id="MobiDB-lite"/>
    </source>
</evidence>
<feature type="non-terminal residue" evidence="2">
    <location>
        <position position="109"/>
    </location>
</feature>
<feature type="region of interest" description="Disordered" evidence="1">
    <location>
        <begin position="52"/>
        <end position="72"/>
    </location>
</feature>
<reference evidence="2 3" key="1">
    <citation type="journal article" date="2024" name="Nat. Commun.">
        <title>Phylogenomics reveals the evolutionary origins of lichenization in chlorophyte algae.</title>
        <authorList>
            <person name="Puginier C."/>
            <person name="Libourel C."/>
            <person name="Otte J."/>
            <person name="Skaloud P."/>
            <person name="Haon M."/>
            <person name="Grisel S."/>
            <person name="Petersen M."/>
            <person name="Berrin J.G."/>
            <person name="Delaux P.M."/>
            <person name="Dal Grande F."/>
            <person name="Keller J."/>
        </authorList>
    </citation>
    <scope>NUCLEOTIDE SEQUENCE [LARGE SCALE GENOMIC DNA]</scope>
    <source>
        <strain evidence="2 3">SAG 2036</strain>
    </source>
</reference>
<gene>
    <name evidence="2" type="ORF">WJX73_007382</name>
</gene>